<evidence type="ECO:0000256" key="4">
    <source>
        <dbReference type="ARBA" id="ARBA00023002"/>
    </source>
</evidence>
<dbReference type="Pfam" id="PF14226">
    <property type="entry name" value="DIOX_N"/>
    <property type="match status" value="1"/>
</dbReference>
<accession>A0AA88D3E6</accession>
<dbReference type="InterPro" id="IPR005123">
    <property type="entry name" value="Oxoglu/Fe-dep_dioxygenase_dom"/>
</dbReference>
<dbReference type="GO" id="GO:0051213">
    <property type="term" value="F:dioxygenase activity"/>
    <property type="evidence" value="ECO:0007669"/>
    <property type="project" value="UniProtKB-ARBA"/>
</dbReference>
<feature type="domain" description="Fe2OG dioxygenase" evidence="7">
    <location>
        <begin position="216"/>
        <end position="316"/>
    </location>
</feature>
<name>A0AA88D3E6_FICCA</name>
<dbReference type="FunFam" id="2.60.120.330:FF:000005">
    <property type="entry name" value="1-aminocyclopropane-1-carboxylate oxidase homolog 1"/>
    <property type="match status" value="1"/>
</dbReference>
<dbReference type="GO" id="GO:0046872">
    <property type="term" value="F:metal ion binding"/>
    <property type="evidence" value="ECO:0007669"/>
    <property type="project" value="UniProtKB-KW"/>
</dbReference>
<dbReference type="PANTHER" id="PTHR10209:SF123">
    <property type="entry name" value="FE2OG DIOXYGENASE DOMAIN-CONTAINING PROTEIN"/>
    <property type="match status" value="1"/>
</dbReference>
<evidence type="ECO:0000256" key="2">
    <source>
        <dbReference type="ARBA" id="ARBA00008056"/>
    </source>
</evidence>
<evidence type="ECO:0000313" key="8">
    <source>
        <dbReference type="EMBL" id="GMN25659.1"/>
    </source>
</evidence>
<gene>
    <name evidence="8" type="ORF">TIFTF001_001004</name>
</gene>
<sequence>MELNQEYDRAKALKAFDDTKAGVKGLVDAGITTLPQIFVQPPDQHPISCDANHNTCGFPRFKIPLVDLNDIGSDTCPQRKQTVEEIRHACETWGFFQVVNHGIPLDLMDKMIEGVRRFNEQEKEVKMQFYSREKMKKVRFNSNYDLYSAKAANWRDTLVCVMAPNPPQPEEYPESLRDMMMQYSEEIEKLGKKLFQLVSEALDLEPSYLEDMECSKGHTLVCHYYPECPEPDRTIGHARHSDPDFLTVLLQDHIGGLQVLHQDHWVDVTPLRGALVVNIGDLLQLMSNDKFKSIEHRVLAKSAGPRISVACFFTTHFQEFDKLYGPIKQLLTDESPALYKETFIKDYINSFYSAGLGEISALSQLRL</sequence>
<dbReference type="Gene3D" id="2.60.120.330">
    <property type="entry name" value="B-lactam Antibiotic, Isopenicillin N Synthase, Chain"/>
    <property type="match status" value="1"/>
</dbReference>
<dbReference type="InterPro" id="IPR027443">
    <property type="entry name" value="IPNS-like_sf"/>
</dbReference>
<protein>
    <recommendedName>
        <fullName evidence="7">Fe2OG dioxygenase domain-containing protein</fullName>
    </recommendedName>
</protein>
<proteinExistence type="inferred from homology"/>
<dbReference type="PROSITE" id="PS51471">
    <property type="entry name" value="FE2OG_OXY"/>
    <property type="match status" value="1"/>
</dbReference>
<dbReference type="Proteomes" id="UP001187192">
    <property type="component" value="Unassembled WGS sequence"/>
</dbReference>
<dbReference type="InterPro" id="IPR044861">
    <property type="entry name" value="IPNS-like_FE2OG_OXY"/>
</dbReference>
<evidence type="ECO:0000256" key="1">
    <source>
        <dbReference type="ARBA" id="ARBA00001962"/>
    </source>
</evidence>
<dbReference type="PANTHER" id="PTHR10209">
    <property type="entry name" value="OXIDOREDUCTASE, 2OG-FE II OXYGENASE FAMILY PROTEIN"/>
    <property type="match status" value="1"/>
</dbReference>
<dbReference type="EMBL" id="BTGU01000001">
    <property type="protein sequence ID" value="GMN25659.1"/>
    <property type="molecule type" value="Genomic_DNA"/>
</dbReference>
<dbReference type="InterPro" id="IPR026992">
    <property type="entry name" value="DIOX_N"/>
</dbReference>
<dbReference type="SUPFAM" id="SSF51197">
    <property type="entry name" value="Clavaminate synthase-like"/>
    <property type="match status" value="1"/>
</dbReference>
<evidence type="ECO:0000256" key="6">
    <source>
        <dbReference type="RuleBase" id="RU003682"/>
    </source>
</evidence>
<comment type="similarity">
    <text evidence="2 6">Belongs to the iron/ascorbate-dependent oxidoreductase family.</text>
</comment>
<evidence type="ECO:0000256" key="3">
    <source>
        <dbReference type="ARBA" id="ARBA00022723"/>
    </source>
</evidence>
<keyword evidence="5 6" id="KW-0408">Iron</keyword>
<evidence type="ECO:0000313" key="9">
    <source>
        <dbReference type="Proteomes" id="UP001187192"/>
    </source>
</evidence>
<reference evidence="8" key="1">
    <citation type="submission" date="2023-07" db="EMBL/GenBank/DDBJ databases">
        <title>draft genome sequence of fig (Ficus carica).</title>
        <authorList>
            <person name="Takahashi T."/>
            <person name="Nishimura K."/>
        </authorList>
    </citation>
    <scope>NUCLEOTIDE SEQUENCE</scope>
</reference>
<dbReference type="AlphaFoldDB" id="A0AA88D3E6"/>
<keyword evidence="4 6" id="KW-0560">Oxidoreductase</keyword>
<evidence type="ECO:0000256" key="5">
    <source>
        <dbReference type="ARBA" id="ARBA00023004"/>
    </source>
</evidence>
<organism evidence="8 9">
    <name type="scientific">Ficus carica</name>
    <name type="common">Common fig</name>
    <dbReference type="NCBI Taxonomy" id="3494"/>
    <lineage>
        <taxon>Eukaryota</taxon>
        <taxon>Viridiplantae</taxon>
        <taxon>Streptophyta</taxon>
        <taxon>Embryophyta</taxon>
        <taxon>Tracheophyta</taxon>
        <taxon>Spermatophyta</taxon>
        <taxon>Magnoliopsida</taxon>
        <taxon>eudicotyledons</taxon>
        <taxon>Gunneridae</taxon>
        <taxon>Pentapetalae</taxon>
        <taxon>rosids</taxon>
        <taxon>fabids</taxon>
        <taxon>Rosales</taxon>
        <taxon>Moraceae</taxon>
        <taxon>Ficeae</taxon>
        <taxon>Ficus</taxon>
    </lineage>
</organism>
<comment type="cofactor">
    <cofactor evidence="1">
        <name>Fe cation</name>
        <dbReference type="ChEBI" id="CHEBI:24875"/>
    </cofactor>
</comment>
<keyword evidence="3 6" id="KW-0479">Metal-binding</keyword>
<dbReference type="Pfam" id="PF03171">
    <property type="entry name" value="2OG-FeII_Oxy"/>
    <property type="match status" value="1"/>
</dbReference>
<comment type="caution">
    <text evidence="8">The sequence shown here is derived from an EMBL/GenBank/DDBJ whole genome shotgun (WGS) entry which is preliminary data.</text>
</comment>
<evidence type="ECO:0000259" key="7">
    <source>
        <dbReference type="PROSITE" id="PS51471"/>
    </source>
</evidence>
<keyword evidence="9" id="KW-1185">Reference proteome</keyword>